<name>A7I348_CAMHC</name>
<organism evidence="1 2">
    <name type="scientific">Campylobacter hominis (strain ATCC BAA-381 / DSM 21671 / CCUG 45161 / LMG 19568 / NCTC 13146 / CH001A)</name>
    <dbReference type="NCBI Taxonomy" id="360107"/>
    <lineage>
        <taxon>Bacteria</taxon>
        <taxon>Pseudomonadati</taxon>
        <taxon>Campylobacterota</taxon>
        <taxon>Epsilonproteobacteria</taxon>
        <taxon>Campylobacterales</taxon>
        <taxon>Campylobacteraceae</taxon>
        <taxon>Campylobacter</taxon>
    </lineage>
</organism>
<evidence type="ECO:0000313" key="2">
    <source>
        <dbReference type="Proteomes" id="UP000002407"/>
    </source>
</evidence>
<proteinExistence type="predicted"/>
<keyword evidence="2" id="KW-1185">Reference proteome</keyword>
<reference evidence="2" key="1">
    <citation type="submission" date="2007-07" db="EMBL/GenBank/DDBJ databases">
        <title>Complete genome sequence of Campylobacter hominis ATCC BAA-381, a commensal isolated from the human gastrointestinal tract.</title>
        <authorList>
            <person name="Fouts D.E."/>
            <person name="Mongodin E.F."/>
            <person name="Puiu D."/>
            <person name="Sebastian Y."/>
            <person name="Miller W.G."/>
            <person name="Mandrell R.E."/>
            <person name="Nelson K.E."/>
        </authorList>
    </citation>
    <scope>NUCLEOTIDE SEQUENCE [LARGE SCALE GENOMIC DNA]</scope>
    <source>
        <strain evidence="2">ATCC BAA-381 / LMG 19568 / NCTC 13146 / CH001A</strain>
    </source>
</reference>
<sequence>MKKLFKETGWNLEFTALLIIKIFNYKLQKLIKSIFEL</sequence>
<accession>A7I348</accession>
<dbReference type="HOGENOM" id="CLU_3341547_0_0_7"/>
<protein>
    <submittedName>
        <fullName evidence="1">Uncharacterized protein</fullName>
    </submittedName>
</protein>
<dbReference type="Proteomes" id="UP000002407">
    <property type="component" value="Chromosome"/>
</dbReference>
<gene>
    <name evidence="1" type="ordered locus">CHAB381_1390</name>
</gene>
<evidence type="ECO:0000313" key="1">
    <source>
        <dbReference type="EMBL" id="ABS50945.1"/>
    </source>
</evidence>
<dbReference type="AlphaFoldDB" id="A7I348"/>
<dbReference type="KEGG" id="cha:CHAB381_1390"/>
<dbReference type="EMBL" id="CP000776">
    <property type="protein sequence ID" value="ABS50945.1"/>
    <property type="molecule type" value="Genomic_DNA"/>
</dbReference>